<dbReference type="SUPFAM" id="SSF88659">
    <property type="entry name" value="Sigma3 and sigma4 domains of RNA polymerase sigma factors"/>
    <property type="match status" value="1"/>
</dbReference>
<feature type="region of interest" description="Disordered" evidence="6">
    <location>
        <begin position="155"/>
        <end position="190"/>
    </location>
</feature>
<dbReference type="Pfam" id="PF08281">
    <property type="entry name" value="Sigma70_r4_2"/>
    <property type="match status" value="1"/>
</dbReference>
<evidence type="ECO:0000256" key="2">
    <source>
        <dbReference type="ARBA" id="ARBA00023015"/>
    </source>
</evidence>
<dbReference type="EMBL" id="JAGSOG010000262">
    <property type="protein sequence ID" value="MBR7838149.1"/>
    <property type="molecule type" value="Genomic_DNA"/>
</dbReference>
<dbReference type="GO" id="GO:0016987">
    <property type="term" value="F:sigma factor activity"/>
    <property type="evidence" value="ECO:0007669"/>
    <property type="project" value="UniProtKB-KW"/>
</dbReference>
<organism evidence="9 10">
    <name type="scientific">Actinospica durhamensis</name>
    <dbReference type="NCBI Taxonomy" id="1508375"/>
    <lineage>
        <taxon>Bacteria</taxon>
        <taxon>Bacillati</taxon>
        <taxon>Actinomycetota</taxon>
        <taxon>Actinomycetes</taxon>
        <taxon>Catenulisporales</taxon>
        <taxon>Actinospicaceae</taxon>
        <taxon>Actinospica</taxon>
    </lineage>
</organism>
<evidence type="ECO:0000313" key="10">
    <source>
        <dbReference type="Proteomes" id="UP000675781"/>
    </source>
</evidence>
<dbReference type="InterPro" id="IPR007627">
    <property type="entry name" value="RNA_pol_sigma70_r2"/>
</dbReference>
<dbReference type="GO" id="GO:0003677">
    <property type="term" value="F:DNA binding"/>
    <property type="evidence" value="ECO:0007669"/>
    <property type="project" value="UniProtKB-KW"/>
</dbReference>
<dbReference type="PANTHER" id="PTHR43133:SF50">
    <property type="entry name" value="ECF RNA POLYMERASE SIGMA FACTOR SIGM"/>
    <property type="match status" value="1"/>
</dbReference>
<evidence type="ECO:0000256" key="4">
    <source>
        <dbReference type="ARBA" id="ARBA00023125"/>
    </source>
</evidence>
<evidence type="ECO:0000256" key="1">
    <source>
        <dbReference type="ARBA" id="ARBA00010641"/>
    </source>
</evidence>
<dbReference type="InterPro" id="IPR014325">
    <property type="entry name" value="RNA_pol_sigma-E_actinobac"/>
</dbReference>
<dbReference type="InterPro" id="IPR039425">
    <property type="entry name" value="RNA_pol_sigma-70-like"/>
</dbReference>
<evidence type="ECO:0000256" key="6">
    <source>
        <dbReference type="SAM" id="MobiDB-lite"/>
    </source>
</evidence>
<name>A0A941EZK4_9ACTN</name>
<dbReference type="InterPro" id="IPR036388">
    <property type="entry name" value="WH-like_DNA-bd_sf"/>
</dbReference>
<dbReference type="CDD" id="cd06171">
    <property type="entry name" value="Sigma70_r4"/>
    <property type="match status" value="1"/>
</dbReference>
<dbReference type="RefSeq" id="WP_212532610.1">
    <property type="nucleotide sequence ID" value="NZ_JAGSOG010000262.1"/>
</dbReference>
<protein>
    <submittedName>
        <fullName evidence="9">SigE family RNA polymerase sigma factor</fullName>
    </submittedName>
</protein>
<comment type="similarity">
    <text evidence="1">Belongs to the sigma-70 factor family. ECF subfamily.</text>
</comment>
<dbReference type="PANTHER" id="PTHR43133">
    <property type="entry name" value="RNA POLYMERASE ECF-TYPE SIGMA FACTO"/>
    <property type="match status" value="1"/>
</dbReference>
<dbReference type="NCBIfam" id="TIGR02983">
    <property type="entry name" value="SigE-fam_strep"/>
    <property type="match status" value="1"/>
</dbReference>
<keyword evidence="5" id="KW-0804">Transcription</keyword>
<feature type="domain" description="RNA polymerase sigma factor 70 region 4 type 2" evidence="8">
    <location>
        <begin position="102"/>
        <end position="152"/>
    </location>
</feature>
<feature type="compositionally biased region" description="Basic and acidic residues" evidence="6">
    <location>
        <begin position="172"/>
        <end position="190"/>
    </location>
</feature>
<keyword evidence="3" id="KW-0731">Sigma factor</keyword>
<evidence type="ECO:0000256" key="5">
    <source>
        <dbReference type="ARBA" id="ARBA00023163"/>
    </source>
</evidence>
<evidence type="ECO:0000259" key="7">
    <source>
        <dbReference type="Pfam" id="PF04542"/>
    </source>
</evidence>
<dbReference type="NCBIfam" id="TIGR02937">
    <property type="entry name" value="sigma70-ECF"/>
    <property type="match status" value="1"/>
</dbReference>
<dbReference type="Gene3D" id="1.10.1740.10">
    <property type="match status" value="1"/>
</dbReference>
<evidence type="ECO:0000313" key="9">
    <source>
        <dbReference type="EMBL" id="MBR7838149.1"/>
    </source>
</evidence>
<comment type="caution">
    <text evidence="9">The sequence shown here is derived from an EMBL/GenBank/DDBJ whole genome shotgun (WGS) entry which is preliminary data.</text>
</comment>
<evidence type="ECO:0000259" key="8">
    <source>
        <dbReference type="Pfam" id="PF08281"/>
    </source>
</evidence>
<feature type="domain" description="RNA polymerase sigma-70 region 2" evidence="7">
    <location>
        <begin position="11"/>
        <end position="76"/>
    </location>
</feature>
<keyword evidence="4" id="KW-0238">DNA-binding</keyword>
<dbReference type="AlphaFoldDB" id="A0A941EZK4"/>
<dbReference type="Pfam" id="PF04542">
    <property type="entry name" value="Sigma70_r2"/>
    <property type="match status" value="1"/>
</dbReference>
<dbReference type="Gene3D" id="1.10.10.10">
    <property type="entry name" value="Winged helix-like DNA-binding domain superfamily/Winged helix DNA-binding domain"/>
    <property type="match status" value="1"/>
</dbReference>
<dbReference type="InterPro" id="IPR013325">
    <property type="entry name" value="RNA_pol_sigma_r2"/>
</dbReference>
<dbReference type="Proteomes" id="UP000675781">
    <property type="component" value="Unassembled WGS sequence"/>
</dbReference>
<proteinExistence type="inferred from homology"/>
<dbReference type="InterPro" id="IPR013249">
    <property type="entry name" value="RNA_pol_sigma70_r4_t2"/>
</dbReference>
<keyword evidence="2" id="KW-0805">Transcription regulation</keyword>
<accession>A0A941EZK4</accession>
<dbReference type="GO" id="GO:0006352">
    <property type="term" value="P:DNA-templated transcription initiation"/>
    <property type="evidence" value="ECO:0007669"/>
    <property type="project" value="InterPro"/>
</dbReference>
<dbReference type="SUPFAM" id="SSF88946">
    <property type="entry name" value="Sigma2 domain of RNA polymerase sigma factors"/>
    <property type="match status" value="1"/>
</dbReference>
<evidence type="ECO:0000256" key="3">
    <source>
        <dbReference type="ARBA" id="ARBA00023082"/>
    </source>
</evidence>
<sequence>MRETAEFDAFYEATSHRLIGQLFAMTGDLGSVEDAVQDAYVRAWQAWPKIGAYDNPEAWVRSVAYKLLVNAWHKSRNRLTAHWREAARSHPGPELGPDLIVLVQALRRLPERQRRVLVLHYVADLSVEQIVRETGIAAGTVKSHLSRGRQALAPLVSEDDGEGSAGAVHRTAAPEHRGENGSARKEYGLV</sequence>
<reference evidence="9" key="1">
    <citation type="submission" date="2021-04" db="EMBL/GenBank/DDBJ databases">
        <title>Genome based classification of Actinospica acidithermotolerans sp. nov., an actinobacterium isolated from an Indonesian hot spring.</title>
        <authorList>
            <person name="Kusuma A.B."/>
            <person name="Putra K.E."/>
            <person name="Nafisah S."/>
            <person name="Loh J."/>
            <person name="Nouioui I."/>
            <person name="Goodfellow M."/>
        </authorList>
    </citation>
    <scope>NUCLEOTIDE SEQUENCE</scope>
    <source>
        <strain evidence="9">CSCA 57</strain>
    </source>
</reference>
<dbReference type="InterPro" id="IPR013324">
    <property type="entry name" value="RNA_pol_sigma_r3/r4-like"/>
</dbReference>
<gene>
    <name evidence="9" type="ORF">KDL01_33060</name>
</gene>
<dbReference type="InterPro" id="IPR014284">
    <property type="entry name" value="RNA_pol_sigma-70_dom"/>
</dbReference>
<keyword evidence="10" id="KW-1185">Reference proteome</keyword>